<reference evidence="2" key="1">
    <citation type="submission" date="2021-01" db="EMBL/GenBank/DDBJ databases">
        <authorList>
            <person name="Corre E."/>
            <person name="Pelletier E."/>
            <person name="Niang G."/>
            <person name="Scheremetjew M."/>
            <person name="Finn R."/>
            <person name="Kale V."/>
            <person name="Holt S."/>
            <person name="Cochrane G."/>
            <person name="Meng A."/>
            <person name="Brown T."/>
            <person name="Cohen L."/>
        </authorList>
    </citation>
    <scope>NUCLEOTIDE SEQUENCE</scope>
    <source>
        <strain evidence="2">CCMP3107</strain>
    </source>
</reference>
<proteinExistence type="predicted"/>
<dbReference type="EMBL" id="HBIU01032763">
    <property type="protein sequence ID" value="CAE0636352.1"/>
    <property type="molecule type" value="Transcribed_RNA"/>
</dbReference>
<feature type="region of interest" description="Disordered" evidence="1">
    <location>
        <begin position="296"/>
        <end position="316"/>
    </location>
</feature>
<accession>A0A7S3XZ74</accession>
<organism evidence="2">
    <name type="scientific">Heterosigma akashiwo</name>
    <name type="common">Chromophytic alga</name>
    <name type="synonym">Heterosigma carterae</name>
    <dbReference type="NCBI Taxonomy" id="2829"/>
    <lineage>
        <taxon>Eukaryota</taxon>
        <taxon>Sar</taxon>
        <taxon>Stramenopiles</taxon>
        <taxon>Ochrophyta</taxon>
        <taxon>Raphidophyceae</taxon>
        <taxon>Chattonellales</taxon>
        <taxon>Chattonellaceae</taxon>
        <taxon>Heterosigma</taxon>
    </lineage>
</organism>
<evidence type="ECO:0000256" key="1">
    <source>
        <dbReference type="SAM" id="MobiDB-lite"/>
    </source>
</evidence>
<protein>
    <submittedName>
        <fullName evidence="2">Uncharacterized protein</fullName>
    </submittedName>
</protein>
<dbReference type="AlphaFoldDB" id="A0A7S3XZ74"/>
<gene>
    <name evidence="2" type="ORF">HAKA00212_LOCUS15113</name>
</gene>
<name>A0A7S3XZ74_HETAK</name>
<feature type="compositionally biased region" description="Acidic residues" evidence="1">
    <location>
        <begin position="302"/>
        <end position="312"/>
    </location>
</feature>
<sequence length="379" mass="43164">MFDEETYLNPFRYEEGDYDRLTDEEEARLKRLFREEGVAKVRQLRLTKERLLPKKDLDVNNVVIIAHFRTATKEDGSTFLEPFVNEHGYPFDVARITGIPSDSILRAKTRKAHDSADSYKNKNIEVCLLEPTFAKQCKTDTALARIRNYGHNCCAFQTISCTPTKTSNKKQPYRNDLTSTTISIDSITLGFSCLARQYKLPEVVKEYLDGNDHVLYSTESKKRVQHAKQCGQFLAERLSHAEQALRDDVNGTPTTTPGKDEQVFNVWTPLASGSIPSAEPVAVDYVGLFRDVAAGAGNNTDTESEDEEDDDMNGPLFTTNERFRAIKERLDIRLGQTQVMKKFDDQWFTGTVDKVDYQNDHNDRIRGTLYHVKYTVSTA</sequence>
<evidence type="ECO:0000313" key="2">
    <source>
        <dbReference type="EMBL" id="CAE0636352.1"/>
    </source>
</evidence>